<dbReference type="Pfam" id="PF07980">
    <property type="entry name" value="SusD_RagB"/>
    <property type="match status" value="1"/>
</dbReference>
<keyword evidence="3" id="KW-0732">Signal</keyword>
<feature type="domain" description="RagB/SusD" evidence="6">
    <location>
        <begin position="385"/>
        <end position="458"/>
    </location>
</feature>
<feature type="domain" description="SusD-like N-terminal" evidence="7">
    <location>
        <begin position="21"/>
        <end position="203"/>
    </location>
</feature>
<evidence type="ECO:0000256" key="2">
    <source>
        <dbReference type="ARBA" id="ARBA00006275"/>
    </source>
</evidence>
<protein>
    <submittedName>
        <fullName evidence="8">SusD-like starch-binding protein associating with outer membrane</fullName>
    </submittedName>
</protein>
<evidence type="ECO:0000313" key="8">
    <source>
        <dbReference type="EMBL" id="RAJ11104.1"/>
    </source>
</evidence>
<evidence type="ECO:0000256" key="3">
    <source>
        <dbReference type="ARBA" id="ARBA00022729"/>
    </source>
</evidence>
<dbReference type="EMBL" id="QLLL01000001">
    <property type="protein sequence ID" value="RAJ11104.1"/>
    <property type="molecule type" value="Genomic_DNA"/>
</dbReference>
<keyword evidence="9" id="KW-1185">Reference proteome</keyword>
<dbReference type="InterPro" id="IPR033985">
    <property type="entry name" value="SusD-like_N"/>
</dbReference>
<name>A0A327R5Y8_9BACT</name>
<dbReference type="Proteomes" id="UP000249547">
    <property type="component" value="Unassembled WGS sequence"/>
</dbReference>
<dbReference type="Gene3D" id="1.25.40.390">
    <property type="match status" value="1"/>
</dbReference>
<evidence type="ECO:0000256" key="5">
    <source>
        <dbReference type="ARBA" id="ARBA00023237"/>
    </source>
</evidence>
<evidence type="ECO:0000256" key="1">
    <source>
        <dbReference type="ARBA" id="ARBA00004442"/>
    </source>
</evidence>
<reference evidence="8 9" key="1">
    <citation type="submission" date="2018-06" db="EMBL/GenBank/DDBJ databases">
        <title>Genomic Encyclopedia of Archaeal and Bacterial Type Strains, Phase II (KMG-II): from individual species to whole genera.</title>
        <authorList>
            <person name="Goeker M."/>
        </authorList>
    </citation>
    <scope>NUCLEOTIDE SEQUENCE [LARGE SCALE GENOMIC DNA]</scope>
    <source>
        <strain evidence="8 9">DSM 23857</strain>
    </source>
</reference>
<sequence>MKNFLLICMLLWVCSSCSKILDIKPQTQIDLEELFSNEQGFKEALNGVYTSCAGRDLYGGNLTFGNLDVLAQNYQFASDVNMQNTANFDYYNGTLRGMAYSVWTNAYKSIANCNYILAYIDNDTTKFSGTNYSLIKGETIALRAYLHFDMLRMFAPSFKSGPTLRGIPFVTQISTTSTPFSTVKATLDTLVSELNRAKELLKKSDPILLPTYVVGYPSSTTGTELKTPDMFLQNRRHRMNYYTVCGELARVYLYKGDYTNALANAEEVIKAKKFLPTKEADVFQTDVEKKDRIMYNELMTAWFVDTKNIQDMLISTYSNSNPSLSGTTSQVNDIYEIAGPGGEDWRLKQWFRAQASATGGTERAILLKYVRNAEPLKNMHPLVAPAMRLTEMYYIAAEASMDTNPAMAVEYYNTARKMRGIGMTLTNMGSRDNFLNLLMKEARKEFYGESQMFYMYKRLHANVVISSTQVKQPSNNVFVFPLPDDENAYRNN</sequence>
<dbReference type="RefSeq" id="WP_111596200.1">
    <property type="nucleotide sequence ID" value="NZ_QLLL01000001.1"/>
</dbReference>
<evidence type="ECO:0000259" key="7">
    <source>
        <dbReference type="Pfam" id="PF14322"/>
    </source>
</evidence>
<comment type="subcellular location">
    <subcellularLocation>
        <location evidence="1">Cell outer membrane</location>
    </subcellularLocation>
</comment>
<dbReference type="SUPFAM" id="SSF48452">
    <property type="entry name" value="TPR-like"/>
    <property type="match status" value="1"/>
</dbReference>
<gene>
    <name evidence="8" type="ORF">LX64_00712</name>
</gene>
<dbReference type="Pfam" id="PF14322">
    <property type="entry name" value="SusD-like_3"/>
    <property type="match status" value="1"/>
</dbReference>
<evidence type="ECO:0000259" key="6">
    <source>
        <dbReference type="Pfam" id="PF07980"/>
    </source>
</evidence>
<dbReference type="GO" id="GO:0009279">
    <property type="term" value="C:cell outer membrane"/>
    <property type="evidence" value="ECO:0007669"/>
    <property type="project" value="UniProtKB-SubCell"/>
</dbReference>
<dbReference type="InterPro" id="IPR011990">
    <property type="entry name" value="TPR-like_helical_dom_sf"/>
</dbReference>
<dbReference type="AlphaFoldDB" id="A0A327R5Y8"/>
<proteinExistence type="inferred from homology"/>
<dbReference type="InterPro" id="IPR012944">
    <property type="entry name" value="SusD_RagB_dom"/>
</dbReference>
<comment type="caution">
    <text evidence="8">The sequence shown here is derived from an EMBL/GenBank/DDBJ whole genome shotgun (WGS) entry which is preliminary data.</text>
</comment>
<comment type="similarity">
    <text evidence="2">Belongs to the SusD family.</text>
</comment>
<dbReference type="OrthoDB" id="1097962at2"/>
<accession>A0A327R5Y8</accession>
<evidence type="ECO:0000313" key="9">
    <source>
        <dbReference type="Proteomes" id="UP000249547"/>
    </source>
</evidence>
<keyword evidence="5" id="KW-0998">Cell outer membrane</keyword>
<organism evidence="8 9">
    <name type="scientific">Chitinophaga skermanii</name>
    <dbReference type="NCBI Taxonomy" id="331697"/>
    <lineage>
        <taxon>Bacteria</taxon>
        <taxon>Pseudomonadati</taxon>
        <taxon>Bacteroidota</taxon>
        <taxon>Chitinophagia</taxon>
        <taxon>Chitinophagales</taxon>
        <taxon>Chitinophagaceae</taxon>
        <taxon>Chitinophaga</taxon>
    </lineage>
</organism>
<evidence type="ECO:0000256" key="4">
    <source>
        <dbReference type="ARBA" id="ARBA00023136"/>
    </source>
</evidence>
<keyword evidence="4" id="KW-0472">Membrane</keyword>